<organism evidence="1 2">
    <name type="scientific">Ralstonia pickettii</name>
    <name type="common">Burkholderia pickettii</name>
    <dbReference type="NCBI Taxonomy" id="329"/>
    <lineage>
        <taxon>Bacteria</taxon>
        <taxon>Pseudomonadati</taxon>
        <taxon>Pseudomonadota</taxon>
        <taxon>Betaproteobacteria</taxon>
        <taxon>Burkholderiales</taxon>
        <taxon>Burkholderiaceae</taxon>
        <taxon>Ralstonia</taxon>
    </lineage>
</organism>
<name>A0A9Q3LMT6_RALPI</name>
<evidence type="ECO:0000313" key="1">
    <source>
        <dbReference type="EMBL" id="MBX3889063.1"/>
    </source>
</evidence>
<reference evidence="1" key="1">
    <citation type="submission" date="2018-06" db="EMBL/GenBank/DDBJ databases">
        <authorList>
            <person name="O'Rourke A."/>
        </authorList>
    </citation>
    <scope>NUCLEOTIDE SEQUENCE</scope>
    <source>
        <strain evidence="1">132550021-3</strain>
    </source>
</reference>
<protein>
    <submittedName>
        <fullName evidence="1">Uncharacterized protein</fullName>
    </submittedName>
</protein>
<sequence>MRPAGITAGVSVAVPTGKTSNNLSYDPTTRQFNTVRTANVTTVHWRFALEYSTLYLTDRFASGVLPKEDPLRQWIPLIEFAFDSPRGQRTRGTVNPGIPYVSDTWQVAAEPGLPTTHGSTRGVGANIQVLFFLDDFLPSLFGKPILAH</sequence>
<dbReference type="EMBL" id="QGBI01000004">
    <property type="protein sequence ID" value="MBX3889063.1"/>
    <property type="molecule type" value="Genomic_DNA"/>
</dbReference>
<proteinExistence type="predicted"/>
<evidence type="ECO:0000313" key="2">
    <source>
        <dbReference type="Proteomes" id="UP001199322"/>
    </source>
</evidence>
<accession>A0A9Q3LMT6</accession>
<dbReference type="AlphaFoldDB" id="A0A9Q3LMT6"/>
<comment type="caution">
    <text evidence="1">The sequence shown here is derived from an EMBL/GenBank/DDBJ whole genome shotgun (WGS) entry which is preliminary data.</text>
</comment>
<dbReference type="Proteomes" id="UP001199322">
    <property type="component" value="Unassembled WGS sequence"/>
</dbReference>
<gene>
    <name evidence="1" type="ORF">DEE74_04205</name>
</gene>